<dbReference type="CDD" id="cd07247">
    <property type="entry name" value="SgaA_N_like"/>
    <property type="match status" value="2"/>
</dbReference>
<gene>
    <name evidence="2" type="ORF">WI372_01530</name>
</gene>
<evidence type="ECO:0000259" key="1">
    <source>
        <dbReference type="PROSITE" id="PS51819"/>
    </source>
</evidence>
<dbReference type="Pfam" id="PF00903">
    <property type="entry name" value="Glyoxalase"/>
    <property type="match status" value="2"/>
</dbReference>
<comment type="caution">
    <text evidence="2">The sequence shown here is derived from an EMBL/GenBank/DDBJ whole genome shotgun (WGS) entry which is preliminary data.</text>
</comment>
<dbReference type="PROSITE" id="PS51819">
    <property type="entry name" value="VOC"/>
    <property type="match status" value="2"/>
</dbReference>
<dbReference type="PANTHER" id="PTHR33993:SF14">
    <property type="entry name" value="GB|AAF24581.1"/>
    <property type="match status" value="1"/>
</dbReference>
<dbReference type="EMBL" id="JBBHLI010000001">
    <property type="protein sequence ID" value="MEK9499662.1"/>
    <property type="molecule type" value="Genomic_DNA"/>
</dbReference>
<dbReference type="InterPro" id="IPR029068">
    <property type="entry name" value="Glyas_Bleomycin-R_OHBP_Dase"/>
</dbReference>
<feature type="domain" description="VOC" evidence="1">
    <location>
        <begin position="8"/>
        <end position="125"/>
    </location>
</feature>
<dbReference type="RefSeq" id="WP_405278380.1">
    <property type="nucleotide sequence ID" value="NZ_CP144380.1"/>
</dbReference>
<dbReference type="Gene3D" id="3.10.180.10">
    <property type="entry name" value="2,3-Dihydroxybiphenyl 1,2-Dioxygenase, domain 1"/>
    <property type="match status" value="2"/>
</dbReference>
<dbReference type="Proteomes" id="UP001484239">
    <property type="component" value="Unassembled WGS sequence"/>
</dbReference>
<dbReference type="SUPFAM" id="SSF54593">
    <property type="entry name" value="Glyoxalase/Bleomycin resistance protein/Dihydroxybiphenyl dioxygenase"/>
    <property type="match status" value="2"/>
</dbReference>
<reference evidence="2 3" key="1">
    <citation type="submission" date="2024-02" db="EMBL/GenBank/DDBJ databases">
        <title>A novel Gemmatimonadota bacterium.</title>
        <authorList>
            <person name="Du Z.-J."/>
            <person name="Ye Y.-Q."/>
        </authorList>
    </citation>
    <scope>NUCLEOTIDE SEQUENCE [LARGE SCALE GENOMIC DNA]</scope>
    <source>
        <strain evidence="2 3">DH-20</strain>
    </source>
</reference>
<dbReference type="PANTHER" id="PTHR33993">
    <property type="entry name" value="GLYOXALASE-RELATED"/>
    <property type="match status" value="1"/>
</dbReference>
<feature type="domain" description="VOC" evidence="1">
    <location>
        <begin position="139"/>
        <end position="256"/>
    </location>
</feature>
<dbReference type="InterPro" id="IPR052164">
    <property type="entry name" value="Anthracycline_SecMetBiosynth"/>
</dbReference>
<proteinExistence type="predicted"/>
<protein>
    <submittedName>
        <fullName evidence="2">VOC family protein</fullName>
    </submittedName>
</protein>
<dbReference type="InterPro" id="IPR037523">
    <property type="entry name" value="VOC_core"/>
</dbReference>
<keyword evidence="3" id="KW-1185">Reference proteome</keyword>
<sequence>MGEAQRGRFVWFDLMTTDVSAAQDFYTAVVGWTITPFEAFQDPYDMWTAGETPIGGAMKLPDEAVAGGAPPHWLGYVQVSDVDATVARAAELGGGMLMAPSDIPTVGRFAVIRDPFGAVVAPFAPSGPPTEVARAEPGQVSWHELMSDDFETAFAFYRDLFGWEKGEAVDMGDAGIYQLVRMGGAEVDAIGMMNRPAEVPASYWLYYVNTDDLDAAVERVAPNGGRVIMPPMVVPGGDRIAVCMDPQGGAFALHEYTAP</sequence>
<name>A0ABU9E4P2_9BACT</name>
<dbReference type="InterPro" id="IPR004360">
    <property type="entry name" value="Glyas_Fos-R_dOase_dom"/>
</dbReference>
<evidence type="ECO:0000313" key="2">
    <source>
        <dbReference type="EMBL" id="MEK9499662.1"/>
    </source>
</evidence>
<organism evidence="2 3">
    <name type="scientific">Gaopeijia maritima</name>
    <dbReference type="NCBI Taxonomy" id="3119007"/>
    <lineage>
        <taxon>Bacteria</taxon>
        <taxon>Pseudomonadati</taxon>
        <taxon>Gemmatimonadota</taxon>
        <taxon>Longimicrobiia</taxon>
        <taxon>Gaopeijiales</taxon>
        <taxon>Gaopeijiaceae</taxon>
        <taxon>Gaopeijia</taxon>
    </lineage>
</organism>
<accession>A0ABU9E4P2</accession>
<evidence type="ECO:0000313" key="3">
    <source>
        <dbReference type="Proteomes" id="UP001484239"/>
    </source>
</evidence>